<sequence>MSLSIFMDVYKIEHVYCRLFFVFFYCKKSI</sequence>
<proteinExistence type="predicted"/>
<protein>
    <submittedName>
        <fullName evidence="1">Uncharacterized protein</fullName>
    </submittedName>
</protein>
<organism evidence="1">
    <name type="scientific">Arundo donax</name>
    <name type="common">Giant reed</name>
    <name type="synonym">Donax arundinaceus</name>
    <dbReference type="NCBI Taxonomy" id="35708"/>
    <lineage>
        <taxon>Eukaryota</taxon>
        <taxon>Viridiplantae</taxon>
        <taxon>Streptophyta</taxon>
        <taxon>Embryophyta</taxon>
        <taxon>Tracheophyta</taxon>
        <taxon>Spermatophyta</taxon>
        <taxon>Magnoliopsida</taxon>
        <taxon>Liliopsida</taxon>
        <taxon>Poales</taxon>
        <taxon>Poaceae</taxon>
        <taxon>PACMAD clade</taxon>
        <taxon>Arundinoideae</taxon>
        <taxon>Arundineae</taxon>
        <taxon>Arundo</taxon>
    </lineage>
</organism>
<name>A0A0A9B5X0_ARUDO</name>
<accession>A0A0A9B5X0</accession>
<evidence type="ECO:0000313" key="1">
    <source>
        <dbReference type="EMBL" id="JAD58756.1"/>
    </source>
</evidence>
<reference evidence="1" key="2">
    <citation type="journal article" date="2015" name="Data Brief">
        <title>Shoot transcriptome of the giant reed, Arundo donax.</title>
        <authorList>
            <person name="Barrero R.A."/>
            <person name="Guerrero F.D."/>
            <person name="Moolhuijzen P."/>
            <person name="Goolsby J.A."/>
            <person name="Tidwell J."/>
            <person name="Bellgard S.E."/>
            <person name="Bellgard M.I."/>
        </authorList>
    </citation>
    <scope>NUCLEOTIDE SEQUENCE</scope>
    <source>
        <tissue evidence="1">Shoot tissue taken approximately 20 cm above the soil surface</tissue>
    </source>
</reference>
<reference evidence="1" key="1">
    <citation type="submission" date="2014-09" db="EMBL/GenBank/DDBJ databases">
        <authorList>
            <person name="Magalhaes I.L.F."/>
            <person name="Oliveira U."/>
            <person name="Santos F.R."/>
            <person name="Vidigal T.H.D.A."/>
            <person name="Brescovit A.D."/>
            <person name="Santos A.J."/>
        </authorList>
    </citation>
    <scope>NUCLEOTIDE SEQUENCE</scope>
    <source>
        <tissue evidence="1">Shoot tissue taken approximately 20 cm above the soil surface</tissue>
    </source>
</reference>
<dbReference type="EMBL" id="GBRH01239139">
    <property type="protein sequence ID" value="JAD58756.1"/>
    <property type="molecule type" value="Transcribed_RNA"/>
</dbReference>
<dbReference type="AlphaFoldDB" id="A0A0A9B5X0"/>